<evidence type="ECO:0008006" key="4">
    <source>
        <dbReference type="Google" id="ProtNLM"/>
    </source>
</evidence>
<gene>
    <name evidence="2" type="ORF">NS226_15680</name>
</gene>
<organism evidence="2 3">
    <name type="scientific">Aureimonas ureilytica</name>
    <dbReference type="NCBI Taxonomy" id="401562"/>
    <lineage>
        <taxon>Bacteria</taxon>
        <taxon>Pseudomonadati</taxon>
        <taxon>Pseudomonadota</taxon>
        <taxon>Alphaproteobacteria</taxon>
        <taxon>Hyphomicrobiales</taxon>
        <taxon>Aurantimonadaceae</taxon>
        <taxon>Aureimonas</taxon>
    </lineage>
</organism>
<dbReference type="Proteomes" id="UP000078272">
    <property type="component" value="Unassembled WGS sequence"/>
</dbReference>
<keyword evidence="1" id="KW-0812">Transmembrane</keyword>
<name>A0A175R7R4_9HYPH</name>
<dbReference type="AlphaFoldDB" id="A0A175R7R4"/>
<evidence type="ECO:0000313" key="3">
    <source>
        <dbReference type="Proteomes" id="UP000078272"/>
    </source>
</evidence>
<accession>A0A175R7R4</accession>
<keyword evidence="1" id="KW-0472">Membrane</keyword>
<dbReference type="STRING" id="401562.NS365_02790"/>
<sequence>MSDAPSQTKDETAGNAGFALAEALVAFAILSLITLAMMRAFSGTTLAWGASAAHEAQLDIAARLMEEARAADPATPGRREGTEGRWVWWMELTPVQSAGLAPPPGTARLFRFSVGVGAKGERHAPPPLLSTLILARDGDGR</sequence>
<keyword evidence="1" id="KW-1133">Transmembrane helix</keyword>
<feature type="transmembrane region" description="Helical" evidence="1">
    <location>
        <begin position="16"/>
        <end position="38"/>
    </location>
</feature>
<evidence type="ECO:0000256" key="1">
    <source>
        <dbReference type="SAM" id="Phobius"/>
    </source>
</evidence>
<dbReference type="OrthoDB" id="8253460at2"/>
<evidence type="ECO:0000313" key="2">
    <source>
        <dbReference type="EMBL" id="KTQ91216.1"/>
    </source>
</evidence>
<proteinExistence type="predicted"/>
<dbReference type="RefSeq" id="WP_058635760.1">
    <property type="nucleotide sequence ID" value="NZ_LDPZ01000034.1"/>
</dbReference>
<protein>
    <recommendedName>
        <fullName evidence="4">General secretion pathway protein GspI</fullName>
    </recommendedName>
</protein>
<dbReference type="PATRIC" id="fig|401562.3.peg.2847"/>
<comment type="caution">
    <text evidence="2">The sequence shown here is derived from an EMBL/GenBank/DDBJ whole genome shotgun (WGS) entry which is preliminary data.</text>
</comment>
<dbReference type="EMBL" id="LDPZ01000034">
    <property type="protein sequence ID" value="KTQ91216.1"/>
    <property type="molecule type" value="Genomic_DNA"/>
</dbReference>
<reference evidence="2 3" key="1">
    <citation type="journal article" date="2016" name="Front. Microbiol.">
        <title>Genomic Resource of Rice Seed Associated Bacteria.</title>
        <authorList>
            <person name="Midha S."/>
            <person name="Bansal K."/>
            <person name="Sharma S."/>
            <person name="Kumar N."/>
            <person name="Patil P.P."/>
            <person name="Chaudhry V."/>
            <person name="Patil P.B."/>
        </authorList>
    </citation>
    <scope>NUCLEOTIDE SEQUENCE [LARGE SCALE GENOMIC DNA]</scope>
    <source>
        <strain evidence="2 3">NS226</strain>
    </source>
</reference>